<dbReference type="InterPro" id="IPR050905">
    <property type="entry name" value="Plant_NBS-LRR"/>
</dbReference>
<dbReference type="EMBL" id="JBGMDY010000002">
    <property type="protein sequence ID" value="KAL2343261.1"/>
    <property type="molecule type" value="Genomic_DNA"/>
</dbReference>
<evidence type="ECO:0000313" key="4">
    <source>
        <dbReference type="Proteomes" id="UP001603857"/>
    </source>
</evidence>
<sequence length="257" mass="29084">MTLGLSVNGRQAYEPTTKIVNEITTALTQPNINIVGVYGSGDATKHIVMQQITRRVQRDGVFDVILMASIMKKNTFWSRWTKSPDVRRIQDELGNMLGLQLQDKTLKERANQLCDWIKMKDKILIILMPIWGGIDLGKIGIPLGNHHKGCKILLVAESEEFEEYATLVGQLCLTFFGKCTVNKIKDKCHKRQDVFIISYQGLSVNGHEVSESMTSVLDQILMALTTKYYHIWGMDLEMPERKRGGENHEESSEGQAV</sequence>
<dbReference type="PANTHER" id="PTHR33463:SF209">
    <property type="entry name" value="DISEASE RESISTANCE PROTEIN RPS2-LIKE"/>
    <property type="match status" value="1"/>
</dbReference>
<evidence type="ECO:0000313" key="3">
    <source>
        <dbReference type="EMBL" id="KAL2343261.1"/>
    </source>
</evidence>
<dbReference type="Pfam" id="PF00931">
    <property type="entry name" value="NB-ARC"/>
    <property type="match status" value="1"/>
</dbReference>
<comment type="caution">
    <text evidence="3">The sequence shown here is derived from an EMBL/GenBank/DDBJ whole genome shotgun (WGS) entry which is preliminary data.</text>
</comment>
<protein>
    <recommendedName>
        <fullName evidence="2">NB-ARC domain-containing protein</fullName>
    </recommendedName>
</protein>
<accession>A0ABD1N5W4</accession>
<dbReference type="AlphaFoldDB" id="A0ABD1N5W4"/>
<proteinExistence type="predicted"/>
<evidence type="ECO:0000256" key="1">
    <source>
        <dbReference type="ARBA" id="ARBA00022821"/>
    </source>
</evidence>
<keyword evidence="4" id="KW-1185">Reference proteome</keyword>
<name>A0ABD1N5W4_9FABA</name>
<gene>
    <name evidence="3" type="ORF">Fmac_004546</name>
</gene>
<dbReference type="Proteomes" id="UP001603857">
    <property type="component" value="Unassembled WGS sequence"/>
</dbReference>
<keyword evidence="1" id="KW-0611">Plant defense</keyword>
<dbReference type="InterPro" id="IPR002182">
    <property type="entry name" value="NB-ARC"/>
</dbReference>
<evidence type="ECO:0000259" key="2">
    <source>
        <dbReference type="Pfam" id="PF00931"/>
    </source>
</evidence>
<feature type="domain" description="NB-ARC" evidence="2">
    <location>
        <begin position="18"/>
        <end position="161"/>
    </location>
</feature>
<dbReference type="PANTHER" id="PTHR33463">
    <property type="entry name" value="NB-ARC DOMAIN-CONTAINING PROTEIN-RELATED"/>
    <property type="match status" value="1"/>
</dbReference>
<organism evidence="3 4">
    <name type="scientific">Flemingia macrophylla</name>
    <dbReference type="NCBI Taxonomy" id="520843"/>
    <lineage>
        <taxon>Eukaryota</taxon>
        <taxon>Viridiplantae</taxon>
        <taxon>Streptophyta</taxon>
        <taxon>Embryophyta</taxon>
        <taxon>Tracheophyta</taxon>
        <taxon>Spermatophyta</taxon>
        <taxon>Magnoliopsida</taxon>
        <taxon>eudicotyledons</taxon>
        <taxon>Gunneridae</taxon>
        <taxon>Pentapetalae</taxon>
        <taxon>rosids</taxon>
        <taxon>fabids</taxon>
        <taxon>Fabales</taxon>
        <taxon>Fabaceae</taxon>
        <taxon>Papilionoideae</taxon>
        <taxon>50 kb inversion clade</taxon>
        <taxon>NPAAA clade</taxon>
        <taxon>indigoferoid/millettioid clade</taxon>
        <taxon>Phaseoleae</taxon>
        <taxon>Flemingia</taxon>
    </lineage>
</organism>
<reference evidence="3 4" key="1">
    <citation type="submission" date="2024-08" db="EMBL/GenBank/DDBJ databases">
        <title>Insights into the chromosomal genome structure of Flemingia macrophylla.</title>
        <authorList>
            <person name="Ding Y."/>
            <person name="Zhao Y."/>
            <person name="Bi W."/>
            <person name="Wu M."/>
            <person name="Zhao G."/>
            <person name="Gong Y."/>
            <person name="Li W."/>
            <person name="Zhang P."/>
        </authorList>
    </citation>
    <scope>NUCLEOTIDE SEQUENCE [LARGE SCALE GENOMIC DNA]</scope>
    <source>
        <strain evidence="3">DYQJB</strain>
        <tissue evidence="3">Leaf</tissue>
    </source>
</reference>